<reference evidence="1 2" key="1">
    <citation type="submission" date="2023-03" db="EMBL/GenBank/DDBJ databases">
        <title>High recombination rates correlate with genetic variation in Cardiocondyla obscurior ants.</title>
        <authorList>
            <person name="Errbii M."/>
        </authorList>
    </citation>
    <scope>NUCLEOTIDE SEQUENCE [LARGE SCALE GENOMIC DNA]</scope>
    <source>
        <strain evidence="1">Alpha-2009</strain>
        <tissue evidence="1">Whole body</tissue>
    </source>
</reference>
<dbReference type="Proteomes" id="UP001430953">
    <property type="component" value="Unassembled WGS sequence"/>
</dbReference>
<proteinExistence type="predicted"/>
<name>A0AAW2F6L0_9HYME</name>
<accession>A0AAW2F6L0</accession>
<gene>
    <name evidence="1" type="ORF">PUN28_013974</name>
</gene>
<sequence>MRQNYYSLRNITFFFFNCHTHTNKFHNVHTRYNVHCLCCHRKLLNNLQRQLKFSVKRKTENRNHGSLLGVLALGEGCHSASSSLTRSVSFFIFFN</sequence>
<organism evidence="1 2">
    <name type="scientific">Cardiocondyla obscurior</name>
    <dbReference type="NCBI Taxonomy" id="286306"/>
    <lineage>
        <taxon>Eukaryota</taxon>
        <taxon>Metazoa</taxon>
        <taxon>Ecdysozoa</taxon>
        <taxon>Arthropoda</taxon>
        <taxon>Hexapoda</taxon>
        <taxon>Insecta</taxon>
        <taxon>Pterygota</taxon>
        <taxon>Neoptera</taxon>
        <taxon>Endopterygota</taxon>
        <taxon>Hymenoptera</taxon>
        <taxon>Apocrita</taxon>
        <taxon>Aculeata</taxon>
        <taxon>Formicoidea</taxon>
        <taxon>Formicidae</taxon>
        <taxon>Myrmicinae</taxon>
        <taxon>Cardiocondyla</taxon>
    </lineage>
</organism>
<protein>
    <submittedName>
        <fullName evidence="1">Uncharacterized protein</fullName>
    </submittedName>
</protein>
<keyword evidence="2" id="KW-1185">Reference proteome</keyword>
<dbReference type="EMBL" id="JADYXP020000014">
    <property type="protein sequence ID" value="KAL0110710.1"/>
    <property type="molecule type" value="Genomic_DNA"/>
</dbReference>
<dbReference type="AlphaFoldDB" id="A0AAW2F6L0"/>
<evidence type="ECO:0000313" key="2">
    <source>
        <dbReference type="Proteomes" id="UP001430953"/>
    </source>
</evidence>
<comment type="caution">
    <text evidence="1">The sequence shown here is derived from an EMBL/GenBank/DDBJ whole genome shotgun (WGS) entry which is preliminary data.</text>
</comment>
<evidence type="ECO:0000313" key="1">
    <source>
        <dbReference type="EMBL" id="KAL0110710.1"/>
    </source>
</evidence>